<dbReference type="EMBL" id="JAWPEI010000012">
    <property type="protein sequence ID" value="KAK4708174.1"/>
    <property type="molecule type" value="Genomic_DNA"/>
</dbReference>
<dbReference type="Pfam" id="PF08276">
    <property type="entry name" value="PAN_2"/>
    <property type="match status" value="1"/>
</dbReference>
<feature type="transmembrane region" description="Helical" evidence="1">
    <location>
        <begin position="94"/>
        <end position="118"/>
    </location>
</feature>
<dbReference type="AlphaFoldDB" id="A0AAV9K4N5"/>
<evidence type="ECO:0000313" key="4">
    <source>
        <dbReference type="Proteomes" id="UP001311915"/>
    </source>
</evidence>
<sequence>MRTVENTVWEDSTCVVLAGTTKEDCEQACLQDCNCEAALFKDRECRKKRLPLRYGRRDLGNSNLILVKVGVNFIPNEGVPNQTVEETKGKRLSIGILIAGITLTVFALLVLGISGFLIHRRKFY</sequence>
<keyword evidence="1" id="KW-1133">Transmembrane helix</keyword>
<keyword evidence="4" id="KW-1185">Reference proteome</keyword>
<proteinExistence type="predicted"/>
<dbReference type="InterPro" id="IPR003609">
    <property type="entry name" value="Pan_app"/>
</dbReference>
<comment type="caution">
    <text evidence="3">The sequence shown here is derived from an EMBL/GenBank/DDBJ whole genome shotgun (WGS) entry which is preliminary data.</text>
</comment>
<feature type="domain" description="Apple" evidence="2">
    <location>
        <begin position="6"/>
        <end position="38"/>
    </location>
</feature>
<organism evidence="3 4">
    <name type="scientific">Solanum pinnatisectum</name>
    <name type="common">tansyleaf nightshade</name>
    <dbReference type="NCBI Taxonomy" id="50273"/>
    <lineage>
        <taxon>Eukaryota</taxon>
        <taxon>Viridiplantae</taxon>
        <taxon>Streptophyta</taxon>
        <taxon>Embryophyta</taxon>
        <taxon>Tracheophyta</taxon>
        <taxon>Spermatophyta</taxon>
        <taxon>Magnoliopsida</taxon>
        <taxon>eudicotyledons</taxon>
        <taxon>Gunneridae</taxon>
        <taxon>Pentapetalae</taxon>
        <taxon>asterids</taxon>
        <taxon>lamiids</taxon>
        <taxon>Solanales</taxon>
        <taxon>Solanaceae</taxon>
        <taxon>Solanoideae</taxon>
        <taxon>Solaneae</taxon>
        <taxon>Solanum</taxon>
    </lineage>
</organism>
<evidence type="ECO:0000256" key="1">
    <source>
        <dbReference type="SAM" id="Phobius"/>
    </source>
</evidence>
<evidence type="ECO:0000259" key="2">
    <source>
        <dbReference type="Pfam" id="PF08276"/>
    </source>
</evidence>
<keyword evidence="1" id="KW-0472">Membrane</keyword>
<dbReference type="Proteomes" id="UP001311915">
    <property type="component" value="Unassembled WGS sequence"/>
</dbReference>
<gene>
    <name evidence="3" type="ORF">R3W88_029099</name>
</gene>
<evidence type="ECO:0000313" key="3">
    <source>
        <dbReference type="EMBL" id="KAK4708174.1"/>
    </source>
</evidence>
<protein>
    <recommendedName>
        <fullName evidence="2">Apple domain-containing protein</fullName>
    </recommendedName>
</protein>
<name>A0AAV9K4N5_9SOLN</name>
<reference evidence="3 4" key="1">
    <citation type="submission" date="2023-10" db="EMBL/GenBank/DDBJ databases">
        <title>Genome-Wide Identification Analysis in wild type Solanum Pinnatisectum Reveals Some Genes Defensing Phytophthora Infestans.</title>
        <authorList>
            <person name="Sun C."/>
        </authorList>
    </citation>
    <scope>NUCLEOTIDE SEQUENCE [LARGE SCALE GENOMIC DNA]</scope>
    <source>
        <strain evidence="3">LQN</strain>
        <tissue evidence="3">Leaf</tissue>
    </source>
</reference>
<keyword evidence="1" id="KW-0812">Transmembrane</keyword>
<accession>A0AAV9K4N5</accession>